<evidence type="ECO:0000313" key="1">
    <source>
        <dbReference type="EMBL" id="CUS27836.1"/>
    </source>
</evidence>
<dbReference type="Gene3D" id="1.20.5.320">
    <property type="entry name" value="6-Phosphogluconate Dehydrogenase, domain 3"/>
    <property type="match status" value="1"/>
</dbReference>
<organism evidence="1 2">
    <name type="scientific">Pseudomonas phage vB_PaeS_PM105</name>
    <dbReference type="NCBI Taxonomy" id="1743016"/>
    <lineage>
        <taxon>Viruses</taxon>
        <taxon>Duplodnaviria</taxon>
        <taxon>Heunggongvirae</taxon>
        <taxon>Uroviricota</taxon>
        <taxon>Caudoviricetes</taxon>
        <taxon>Guarnerosvirinae</taxon>
        <taxon>Mechnikovvirus</taxon>
        <taxon>Mechnikovvirus PM105</taxon>
        <taxon>Beetrevirus PM105</taxon>
    </lineage>
</organism>
<dbReference type="Proteomes" id="UP000204666">
    <property type="component" value="Genome"/>
</dbReference>
<dbReference type="EMBL" id="LN898172">
    <property type="protein sequence ID" value="CUS27836.1"/>
    <property type="molecule type" value="Genomic_DNA"/>
</dbReference>
<gene>
    <name evidence="1" type="primary">PM105_53</name>
</gene>
<evidence type="ECO:0000313" key="2">
    <source>
        <dbReference type="Proteomes" id="UP000204666"/>
    </source>
</evidence>
<dbReference type="OrthoDB" id="6559at10239"/>
<keyword evidence="2" id="KW-1185">Reference proteome</keyword>
<evidence type="ECO:0008006" key="3">
    <source>
        <dbReference type="Google" id="ProtNLM"/>
    </source>
</evidence>
<dbReference type="RefSeq" id="YP_009188565.1">
    <property type="nucleotide sequence ID" value="NC_028667.1"/>
</dbReference>
<proteinExistence type="predicted"/>
<name>A0A0S4L2Z0_9CAUD</name>
<accession>A0A0S4L2Z0</accession>
<dbReference type="KEGG" id="vg:26517355"/>
<sequence>MTLYMGPNTGLLINGLPGEGHYNDLIRMWRWDDFLRQPVVKGRVATLPTTGQAEGDTYIFTGSGSNQNRLARWWATGATTPIWEYMPPRLGWRVQVANETTPAGQVKTYEYSGSAWTELVGGMADAPSDGKRYARLNNAWAGLGAAAVADILGTVSQAGGMPTGAIYEGGSNANGSYVRLADGTQICSSSLLTFTAEASSVGARWTFPANFVSPSMMFGSVVASGAGADYDPGIAARNQGTVYFNSSTNYANLGFLCISSASFTPGAQTRNNRAIAIGRWF</sequence>
<reference evidence="1 2" key="1">
    <citation type="journal article" date="2016" name="Genome Announc.">
        <title>Complete Genome Sequence of PM105, a New Pseudomonas aeruginosa B3-Like Transposable Phage.</title>
        <authorList>
            <person name="Pourcel C."/>
            <person name="Midoux C."/>
            <person name="Bourkaltseva M."/>
            <person name="Pleteneva E."/>
            <person name="Krylov V."/>
        </authorList>
    </citation>
    <scope>NUCLEOTIDE SEQUENCE [LARGE SCALE GENOMIC DNA]</scope>
</reference>
<protein>
    <recommendedName>
        <fullName evidence="3">Tail fiber protein</fullName>
    </recommendedName>
</protein>
<dbReference type="GeneID" id="26517355"/>